<dbReference type="HAMAP" id="MF_01469">
    <property type="entry name" value="RNase_M5"/>
    <property type="match status" value="1"/>
</dbReference>
<dbReference type="PANTHER" id="PTHR39156">
    <property type="entry name" value="RIBONUCLEASE M5"/>
    <property type="match status" value="1"/>
</dbReference>
<dbReference type="GO" id="GO:0019843">
    <property type="term" value="F:rRNA binding"/>
    <property type="evidence" value="ECO:0007669"/>
    <property type="project" value="UniProtKB-KW"/>
</dbReference>
<keyword evidence="15" id="KW-1185">Reference proteome</keyword>
<dbReference type="PANTHER" id="PTHR39156:SF1">
    <property type="entry name" value="RIBONUCLEASE M5"/>
    <property type="match status" value="1"/>
</dbReference>
<keyword evidence="9" id="KW-0460">Magnesium</keyword>
<evidence type="ECO:0000256" key="2">
    <source>
        <dbReference type="ARBA" id="ARBA00022517"/>
    </source>
</evidence>
<accession>A0A1H9NHK6</accession>
<dbReference type="RefSeq" id="WP_089747560.1">
    <property type="nucleotide sequence ID" value="NZ_FOGF01000039.1"/>
</dbReference>
<dbReference type="Proteomes" id="UP000198556">
    <property type="component" value="Unassembled WGS sequence"/>
</dbReference>
<evidence type="ECO:0000313" key="14">
    <source>
        <dbReference type="EMBL" id="SER35145.1"/>
    </source>
</evidence>
<sequence length="186" mass="20711">MIKEVIVVEGRDDTRRLTEVFGEVDTIETNGSAINQKTLELIKKANESRGVIVFTDPDYPGTRIRSIITERIPTAKHAFLPKKAAISKRTGESLGVEHASDEAIREALSKVYQVQELAEVAEEELITQTDLIRLGLIGQQESGSLRNQVTEILSIGHTNGKQLLKRLHMFGIKPIELKEAVEQAKK</sequence>
<organism evidence="14 15">
    <name type="scientific">Granulicatella balaenopterae</name>
    <dbReference type="NCBI Taxonomy" id="137733"/>
    <lineage>
        <taxon>Bacteria</taxon>
        <taxon>Bacillati</taxon>
        <taxon>Bacillota</taxon>
        <taxon>Bacilli</taxon>
        <taxon>Lactobacillales</taxon>
        <taxon>Carnobacteriaceae</taxon>
        <taxon>Granulicatella</taxon>
    </lineage>
</organism>
<evidence type="ECO:0000256" key="6">
    <source>
        <dbReference type="ARBA" id="ARBA00022730"/>
    </source>
</evidence>
<evidence type="ECO:0000256" key="1">
    <source>
        <dbReference type="ARBA" id="ARBA00022490"/>
    </source>
</evidence>
<dbReference type="SUPFAM" id="SSF110455">
    <property type="entry name" value="Toprim domain"/>
    <property type="match status" value="1"/>
</dbReference>
<dbReference type="InterPro" id="IPR006171">
    <property type="entry name" value="TOPRIM_dom"/>
</dbReference>
<dbReference type="GO" id="GO:0046872">
    <property type="term" value="F:metal ion binding"/>
    <property type="evidence" value="ECO:0007669"/>
    <property type="project" value="UniProtKB-KW"/>
</dbReference>
<dbReference type="OrthoDB" id="9791329at2"/>
<evidence type="ECO:0000256" key="11">
    <source>
        <dbReference type="HAMAP-Rule" id="MF_01469"/>
    </source>
</evidence>
<keyword evidence="10 11" id="KW-0694">RNA-binding</keyword>
<dbReference type="Pfam" id="PF01751">
    <property type="entry name" value="Toprim"/>
    <property type="match status" value="1"/>
</dbReference>
<keyword evidence="7 11" id="KW-0255">Endonuclease</keyword>
<dbReference type="Gene3D" id="3.40.1360.10">
    <property type="match status" value="1"/>
</dbReference>
<keyword evidence="1 11" id="KW-0963">Cytoplasm</keyword>
<evidence type="ECO:0000256" key="8">
    <source>
        <dbReference type="ARBA" id="ARBA00022801"/>
    </source>
</evidence>
<evidence type="ECO:0000256" key="9">
    <source>
        <dbReference type="ARBA" id="ARBA00022842"/>
    </source>
</evidence>
<comment type="subcellular location">
    <subcellularLocation>
        <location evidence="11">Cytoplasm</location>
    </subcellularLocation>
</comment>
<dbReference type="EC" id="3.1.26.8" evidence="11 12"/>
<dbReference type="GO" id="GO:0043822">
    <property type="term" value="F:ribonuclease M5 activity"/>
    <property type="evidence" value="ECO:0007669"/>
    <property type="project" value="UniProtKB-UniRule"/>
</dbReference>
<evidence type="ECO:0000259" key="13">
    <source>
        <dbReference type="PROSITE" id="PS50880"/>
    </source>
</evidence>
<evidence type="ECO:0000256" key="5">
    <source>
        <dbReference type="ARBA" id="ARBA00022723"/>
    </source>
</evidence>
<comment type="function">
    <text evidence="11">Required for correct processing of both the 5' and 3' ends of 5S rRNA precursor. Cleaves both sides of a double-stranded region yielding mature 5S rRNA in one step.</text>
</comment>
<reference evidence="14 15" key="1">
    <citation type="submission" date="2016-10" db="EMBL/GenBank/DDBJ databases">
        <authorList>
            <person name="de Groot N.N."/>
        </authorList>
    </citation>
    <scope>NUCLEOTIDE SEQUENCE [LARGE SCALE GENOMIC DNA]</scope>
    <source>
        <strain evidence="14 15">DSM 15827</strain>
    </source>
</reference>
<evidence type="ECO:0000256" key="3">
    <source>
        <dbReference type="ARBA" id="ARBA00022552"/>
    </source>
</evidence>
<dbReference type="Pfam" id="PF13331">
    <property type="entry name" value="DUF4093"/>
    <property type="match status" value="1"/>
</dbReference>
<dbReference type="GO" id="GO:0006364">
    <property type="term" value="P:rRNA processing"/>
    <property type="evidence" value="ECO:0007669"/>
    <property type="project" value="UniProtKB-UniRule"/>
</dbReference>
<feature type="domain" description="Toprim" evidence="13">
    <location>
        <begin position="3"/>
        <end position="87"/>
    </location>
</feature>
<keyword evidence="8 11" id="KW-0378">Hydrolase</keyword>
<comment type="similarity">
    <text evidence="11">Belongs to the ribonuclease M5 family.</text>
</comment>
<name>A0A1H9NHK6_9LACT</name>
<protein>
    <recommendedName>
        <fullName evidence="11 12">Ribonuclease M5</fullName>
        <ecNumber evidence="11 12">3.1.26.8</ecNumber>
    </recommendedName>
    <alternativeName>
        <fullName evidence="11">RNase M5</fullName>
    </alternativeName>
    <alternativeName>
        <fullName evidence="11">Ribosomal RNA terminal maturase M5</fullName>
    </alternativeName>
</protein>
<gene>
    <name evidence="11" type="primary">rnmV</name>
    <name evidence="14" type="ORF">SAMN05421767_13914</name>
</gene>
<dbReference type="PROSITE" id="PS50880">
    <property type="entry name" value="TOPRIM"/>
    <property type="match status" value="1"/>
</dbReference>
<keyword evidence="3 11" id="KW-0698">rRNA processing</keyword>
<comment type="catalytic activity">
    <reaction evidence="11">
        <text>Endonucleolytic cleavage of RNA, removing 21 and 42 nucleotides, respectively, from the 5'- and 3'-termini of a 5S-rRNA precursor.</text>
        <dbReference type="EC" id="3.1.26.8"/>
    </reaction>
</comment>
<evidence type="ECO:0000256" key="7">
    <source>
        <dbReference type="ARBA" id="ARBA00022759"/>
    </source>
</evidence>
<dbReference type="InterPro" id="IPR025156">
    <property type="entry name" value="RNase_M5_C"/>
</dbReference>
<dbReference type="InterPro" id="IPR034141">
    <property type="entry name" value="TOPRIM_RNase_M5-like"/>
</dbReference>
<evidence type="ECO:0000256" key="4">
    <source>
        <dbReference type="ARBA" id="ARBA00022722"/>
    </source>
</evidence>
<dbReference type="EMBL" id="FOGF01000039">
    <property type="protein sequence ID" value="SER35145.1"/>
    <property type="molecule type" value="Genomic_DNA"/>
</dbReference>
<dbReference type="STRING" id="137733.SAMN05421767_13914"/>
<evidence type="ECO:0000256" key="10">
    <source>
        <dbReference type="ARBA" id="ARBA00022884"/>
    </source>
</evidence>
<dbReference type="NCBIfam" id="TIGR00334">
    <property type="entry name" value="5S_RNA_mat_M5"/>
    <property type="match status" value="1"/>
</dbReference>
<evidence type="ECO:0000313" key="15">
    <source>
        <dbReference type="Proteomes" id="UP000198556"/>
    </source>
</evidence>
<dbReference type="InterPro" id="IPR004466">
    <property type="entry name" value="RNase_M5"/>
</dbReference>
<proteinExistence type="inferred from homology"/>
<dbReference type="CDD" id="cd01027">
    <property type="entry name" value="TOPRIM_RNase_M5_like"/>
    <property type="match status" value="1"/>
</dbReference>
<dbReference type="SMART" id="SM00493">
    <property type="entry name" value="TOPRIM"/>
    <property type="match status" value="1"/>
</dbReference>
<keyword evidence="6 11" id="KW-0699">rRNA-binding</keyword>
<keyword evidence="2 11" id="KW-0690">Ribosome biogenesis</keyword>
<dbReference type="FunFam" id="3.40.1360.10:FF:000006">
    <property type="entry name" value="Ribonuclease M5"/>
    <property type="match status" value="1"/>
</dbReference>
<keyword evidence="5" id="KW-0479">Metal-binding</keyword>
<evidence type="ECO:0000256" key="12">
    <source>
        <dbReference type="NCBIfam" id="TIGR00334"/>
    </source>
</evidence>
<keyword evidence="4 11" id="KW-0540">Nuclease</keyword>
<dbReference type="AlphaFoldDB" id="A0A1H9NHK6"/>
<dbReference type="GO" id="GO:0005737">
    <property type="term" value="C:cytoplasm"/>
    <property type="evidence" value="ECO:0007669"/>
    <property type="project" value="UniProtKB-SubCell"/>
</dbReference>